<organism evidence="2 3">
    <name type="scientific">Candidatus Vogelbacteria bacterium CG10_big_fil_rev_8_21_14_0_10_49_38</name>
    <dbReference type="NCBI Taxonomy" id="1975043"/>
    <lineage>
        <taxon>Bacteria</taxon>
        <taxon>Candidatus Vogeliibacteriota</taxon>
    </lineage>
</organism>
<keyword evidence="1" id="KW-0812">Transmembrane</keyword>
<evidence type="ECO:0000313" key="2">
    <source>
        <dbReference type="EMBL" id="PIR45698.1"/>
    </source>
</evidence>
<name>A0A2H0RGR2_9BACT</name>
<dbReference type="PANTHER" id="PTHR20992:SF9">
    <property type="entry name" value="AT15442P-RELATED"/>
    <property type="match status" value="1"/>
</dbReference>
<feature type="transmembrane region" description="Helical" evidence="1">
    <location>
        <begin position="183"/>
        <end position="203"/>
    </location>
</feature>
<dbReference type="Proteomes" id="UP000230431">
    <property type="component" value="Unassembled WGS sequence"/>
</dbReference>
<keyword evidence="1" id="KW-1133">Transmembrane helix</keyword>
<dbReference type="InterPro" id="IPR005240">
    <property type="entry name" value="DUF389"/>
</dbReference>
<keyword evidence="1" id="KW-0472">Membrane</keyword>
<dbReference type="Pfam" id="PF04087">
    <property type="entry name" value="DUF389"/>
    <property type="match status" value="1"/>
</dbReference>
<feature type="transmembrane region" description="Helical" evidence="1">
    <location>
        <begin position="147"/>
        <end position="171"/>
    </location>
</feature>
<evidence type="ECO:0000313" key="3">
    <source>
        <dbReference type="Proteomes" id="UP000230431"/>
    </source>
</evidence>
<accession>A0A2H0RGR2</accession>
<evidence type="ECO:0008006" key="4">
    <source>
        <dbReference type="Google" id="ProtNLM"/>
    </source>
</evidence>
<reference evidence="2 3" key="1">
    <citation type="submission" date="2017-09" db="EMBL/GenBank/DDBJ databases">
        <title>Depth-based differentiation of microbial function through sediment-hosted aquifers and enrichment of novel symbionts in the deep terrestrial subsurface.</title>
        <authorList>
            <person name="Probst A.J."/>
            <person name="Ladd B."/>
            <person name="Jarett J.K."/>
            <person name="Geller-Mcgrath D.E."/>
            <person name="Sieber C.M."/>
            <person name="Emerson J.B."/>
            <person name="Anantharaman K."/>
            <person name="Thomas B.C."/>
            <person name="Malmstrom R."/>
            <person name="Stieglmeier M."/>
            <person name="Klingl A."/>
            <person name="Woyke T."/>
            <person name="Ryan C.M."/>
            <person name="Banfield J.F."/>
        </authorList>
    </citation>
    <scope>NUCLEOTIDE SEQUENCE [LARGE SCALE GENOMIC DNA]</scope>
    <source>
        <strain evidence="2">CG10_big_fil_rev_8_21_14_0_10_49_38</strain>
    </source>
</reference>
<proteinExistence type="predicted"/>
<dbReference type="AlphaFoldDB" id="A0A2H0RGR2"/>
<protein>
    <recommendedName>
        <fullName evidence="4">TIGR00341 family protein</fullName>
    </recommendedName>
</protein>
<sequence>MFKSIFVSSYLDNQKTLTSLLQESQATGSFYFLLGLGAFMATLGLLIDEVIVVVGAMLVAPLLFPILSLAMGIVTSSRLAVFRSIKVISRSVGLIFVISLITSFLFQLEPNGHLLDQINPNLISFLVSFAVGLAVTFTWVRKDLSAILPGIAVSASLIVPLVALGIGSSLLDRSLIANSLSLFAVNLLSIVLAAGVIFSLFGFSDLQDEEEKKIAEKDSEEKVHREAIEEAAIFDGK</sequence>
<dbReference type="PANTHER" id="PTHR20992">
    <property type="entry name" value="AT15442P-RELATED"/>
    <property type="match status" value="1"/>
</dbReference>
<feature type="transmembrane region" description="Helical" evidence="1">
    <location>
        <begin position="53"/>
        <end position="75"/>
    </location>
</feature>
<feature type="transmembrane region" description="Helical" evidence="1">
    <location>
        <begin position="30"/>
        <end position="47"/>
    </location>
</feature>
<gene>
    <name evidence="2" type="ORF">COV08_03445</name>
</gene>
<evidence type="ECO:0000256" key="1">
    <source>
        <dbReference type="SAM" id="Phobius"/>
    </source>
</evidence>
<comment type="caution">
    <text evidence="2">The sequence shown here is derived from an EMBL/GenBank/DDBJ whole genome shotgun (WGS) entry which is preliminary data.</text>
</comment>
<dbReference type="EMBL" id="PCYK01000030">
    <property type="protein sequence ID" value="PIR45698.1"/>
    <property type="molecule type" value="Genomic_DNA"/>
</dbReference>
<feature type="transmembrane region" description="Helical" evidence="1">
    <location>
        <begin position="118"/>
        <end position="140"/>
    </location>
</feature>
<feature type="transmembrane region" description="Helical" evidence="1">
    <location>
        <begin position="87"/>
        <end position="106"/>
    </location>
</feature>